<evidence type="ECO:0000256" key="1">
    <source>
        <dbReference type="ARBA" id="ARBA00022679"/>
    </source>
</evidence>
<dbReference type="InterPro" id="IPR000182">
    <property type="entry name" value="GNAT_dom"/>
</dbReference>
<evidence type="ECO:0000259" key="3">
    <source>
        <dbReference type="PROSITE" id="PS51186"/>
    </source>
</evidence>
<keyword evidence="1" id="KW-0808">Transferase</keyword>
<dbReference type="AlphaFoldDB" id="A0A7R7HZC2"/>
<dbReference type="Proteomes" id="UP000611640">
    <property type="component" value="Chromosome"/>
</dbReference>
<keyword evidence="5" id="KW-1185">Reference proteome</keyword>
<sequence length="337" mass="37500">MVRIREWEPATASDAEIDAWLRVYNAAIAADVPGEPPWRRDRLRDYLSAAMPIERRAAWIAEDHGELIGYVGENLLGYDMAGTAVIELFTEPAHRRRGVGGELLVAAARHAAAHDRDLISTEIVEGTPTVDFYAAHGFRPTVVEESSLLSLSTVDWEQVAAKSNRIGAGYHIEHFPDGPPETLLASYADAKLILRHTPVADVEWHAGFEASRIRDSLRTLRARGLRPYVTVAIHTASGEVAGLTELVVPAHRPDRADQYDTIVVPEHRGYGLGLTMKARLLLALRTAEPQVETVQTWQPVGDEQMLRVNAELGFRPHRRWYDYEAPVSAVIESRRTA</sequence>
<dbReference type="InterPro" id="IPR016181">
    <property type="entry name" value="Acyl_CoA_acyltransferase"/>
</dbReference>
<dbReference type="InterPro" id="IPR050832">
    <property type="entry name" value="Bact_Acetyltransf"/>
</dbReference>
<evidence type="ECO:0000256" key="2">
    <source>
        <dbReference type="ARBA" id="ARBA00023315"/>
    </source>
</evidence>
<protein>
    <submittedName>
        <fullName evidence="4">N-acetyltransferase</fullName>
    </submittedName>
</protein>
<reference evidence="4 5" key="1">
    <citation type="submission" date="2020-08" db="EMBL/GenBank/DDBJ databases">
        <title>Whole genome shotgun sequence of Actinocatenispora thailandica NBRC 105041.</title>
        <authorList>
            <person name="Komaki H."/>
            <person name="Tamura T."/>
        </authorList>
    </citation>
    <scope>NUCLEOTIDE SEQUENCE [LARGE SCALE GENOMIC DNA]</scope>
    <source>
        <strain evidence="4 5">NBRC 105041</strain>
    </source>
</reference>
<dbReference type="KEGG" id="atl:Athai_56850"/>
<name>A0A7R7HZC2_9ACTN</name>
<dbReference type="SUPFAM" id="SSF55729">
    <property type="entry name" value="Acyl-CoA N-acyltransferases (Nat)"/>
    <property type="match status" value="2"/>
</dbReference>
<dbReference type="CDD" id="cd04301">
    <property type="entry name" value="NAT_SF"/>
    <property type="match status" value="1"/>
</dbReference>
<keyword evidence="2" id="KW-0012">Acyltransferase</keyword>
<dbReference type="GO" id="GO:0016747">
    <property type="term" value="F:acyltransferase activity, transferring groups other than amino-acyl groups"/>
    <property type="evidence" value="ECO:0007669"/>
    <property type="project" value="InterPro"/>
</dbReference>
<dbReference type="EMBL" id="AP023355">
    <property type="protein sequence ID" value="BCJ38182.1"/>
    <property type="molecule type" value="Genomic_DNA"/>
</dbReference>
<dbReference type="PANTHER" id="PTHR43877:SF2">
    <property type="entry name" value="AMINOALKYLPHOSPHONATE N-ACETYLTRANSFERASE-RELATED"/>
    <property type="match status" value="1"/>
</dbReference>
<dbReference type="PROSITE" id="PS51186">
    <property type="entry name" value="GNAT"/>
    <property type="match status" value="1"/>
</dbReference>
<evidence type="ECO:0000313" key="4">
    <source>
        <dbReference type="EMBL" id="BCJ38182.1"/>
    </source>
</evidence>
<dbReference type="PANTHER" id="PTHR43877">
    <property type="entry name" value="AMINOALKYLPHOSPHONATE N-ACETYLTRANSFERASE-RELATED-RELATED"/>
    <property type="match status" value="1"/>
</dbReference>
<evidence type="ECO:0000313" key="5">
    <source>
        <dbReference type="Proteomes" id="UP000611640"/>
    </source>
</evidence>
<proteinExistence type="predicted"/>
<gene>
    <name evidence="4" type="ORF">Athai_56850</name>
</gene>
<dbReference type="Gene3D" id="3.40.630.30">
    <property type="match status" value="1"/>
</dbReference>
<organism evidence="4 5">
    <name type="scientific">Actinocatenispora thailandica</name>
    <dbReference type="NCBI Taxonomy" id="227318"/>
    <lineage>
        <taxon>Bacteria</taxon>
        <taxon>Bacillati</taxon>
        <taxon>Actinomycetota</taxon>
        <taxon>Actinomycetes</taxon>
        <taxon>Micromonosporales</taxon>
        <taxon>Micromonosporaceae</taxon>
        <taxon>Actinocatenispora</taxon>
    </lineage>
</organism>
<feature type="domain" description="N-acetyltransferase" evidence="3">
    <location>
        <begin position="2"/>
        <end position="161"/>
    </location>
</feature>
<dbReference type="Pfam" id="PF13508">
    <property type="entry name" value="Acetyltransf_7"/>
    <property type="match status" value="1"/>
</dbReference>
<accession>A0A7R7HZC2</accession>